<feature type="non-terminal residue" evidence="2">
    <location>
        <position position="1"/>
    </location>
</feature>
<keyword evidence="1" id="KW-1133">Transmembrane helix</keyword>
<keyword evidence="1" id="KW-0812">Transmembrane</keyword>
<accession>A0A0V0GTR7</accession>
<evidence type="ECO:0000256" key="1">
    <source>
        <dbReference type="SAM" id="Phobius"/>
    </source>
</evidence>
<protein>
    <submittedName>
        <fullName evidence="2">Putative ovule protein</fullName>
    </submittedName>
</protein>
<organism evidence="2">
    <name type="scientific">Solanum chacoense</name>
    <name type="common">Chaco potato</name>
    <dbReference type="NCBI Taxonomy" id="4108"/>
    <lineage>
        <taxon>Eukaryota</taxon>
        <taxon>Viridiplantae</taxon>
        <taxon>Streptophyta</taxon>
        <taxon>Embryophyta</taxon>
        <taxon>Tracheophyta</taxon>
        <taxon>Spermatophyta</taxon>
        <taxon>Magnoliopsida</taxon>
        <taxon>eudicotyledons</taxon>
        <taxon>Gunneridae</taxon>
        <taxon>Pentapetalae</taxon>
        <taxon>asterids</taxon>
        <taxon>lamiids</taxon>
        <taxon>Solanales</taxon>
        <taxon>Solanaceae</taxon>
        <taxon>Solanoideae</taxon>
        <taxon>Solaneae</taxon>
        <taxon>Solanum</taxon>
    </lineage>
</organism>
<evidence type="ECO:0000313" key="2">
    <source>
        <dbReference type="EMBL" id="JAP10603.1"/>
    </source>
</evidence>
<name>A0A0V0GTR7_SOLCH</name>
<keyword evidence="1" id="KW-0472">Membrane</keyword>
<dbReference type="EMBL" id="GEDG01032833">
    <property type="protein sequence ID" value="JAP10603.1"/>
    <property type="molecule type" value="Transcribed_RNA"/>
</dbReference>
<sequence length="91" mass="10934">QFWEKGINHFKSSTLPINSNFGFKVFLTFPYKYSIISFLHFISSFRSKNTQKNSIYFSSLFFFSSKMKNRVRSPSKVLRLLLLQFSFYDFK</sequence>
<feature type="transmembrane region" description="Helical" evidence="1">
    <location>
        <begin position="21"/>
        <end position="42"/>
    </location>
</feature>
<dbReference type="AlphaFoldDB" id="A0A0V0GTR7"/>
<reference evidence="2" key="1">
    <citation type="submission" date="2015-12" db="EMBL/GenBank/DDBJ databases">
        <title>Gene expression during late stages of embryo sac development: a critical building block for successful pollen-pistil interactions.</title>
        <authorList>
            <person name="Liu Y."/>
            <person name="Joly V."/>
            <person name="Sabar M."/>
            <person name="Matton D.P."/>
        </authorList>
    </citation>
    <scope>NUCLEOTIDE SEQUENCE</scope>
</reference>
<proteinExistence type="predicted"/>